<dbReference type="Proteomes" id="UP001142325">
    <property type="component" value="Unassembled WGS sequence"/>
</dbReference>
<dbReference type="Pfam" id="PF00300">
    <property type="entry name" value="His_Phos_1"/>
    <property type="match status" value="1"/>
</dbReference>
<proteinExistence type="predicted"/>
<keyword evidence="4" id="KW-1185">Reference proteome</keyword>
<dbReference type="GO" id="GO:0005737">
    <property type="term" value="C:cytoplasm"/>
    <property type="evidence" value="ECO:0007669"/>
    <property type="project" value="TreeGrafter"/>
</dbReference>
<dbReference type="InterPro" id="IPR013078">
    <property type="entry name" value="His_Pase_superF_clade-1"/>
</dbReference>
<dbReference type="GO" id="GO:0016791">
    <property type="term" value="F:phosphatase activity"/>
    <property type="evidence" value="ECO:0007669"/>
    <property type="project" value="TreeGrafter"/>
</dbReference>
<feature type="binding site" evidence="2">
    <location>
        <begin position="81"/>
        <end position="84"/>
    </location>
    <ligand>
        <name>substrate</name>
    </ligand>
</feature>
<dbReference type="PANTHER" id="PTHR48100:SF1">
    <property type="entry name" value="HISTIDINE PHOSPHATASE FAMILY PROTEIN-RELATED"/>
    <property type="match status" value="1"/>
</dbReference>
<evidence type="ECO:0000256" key="2">
    <source>
        <dbReference type="PIRSR" id="PIRSR613078-2"/>
    </source>
</evidence>
<protein>
    <recommendedName>
        <fullName evidence="5">Phosphoglycerate mutase</fullName>
    </recommendedName>
</protein>
<feature type="active site" description="Tele-phosphohistidine intermediate" evidence="1">
    <location>
        <position position="8"/>
    </location>
</feature>
<dbReference type="SUPFAM" id="SSF53254">
    <property type="entry name" value="Phosphoglycerate mutase-like"/>
    <property type="match status" value="1"/>
</dbReference>
<dbReference type="SMART" id="SM00855">
    <property type="entry name" value="PGAM"/>
    <property type="match status" value="1"/>
</dbReference>
<comment type="caution">
    <text evidence="3">The sequence shown here is derived from an EMBL/GenBank/DDBJ whole genome shotgun (WGS) entry which is preliminary data.</text>
</comment>
<name>A0A9W6HPY8_9MICO</name>
<sequence length="176" mass="19284">MTLALVRHGRTAWNHERRMQGRTDLPLDDEGRVQALGAGRLLARAQWRRIVSSPMERAHETAQIIGQLAGLEVARDDALIERDYGVAEGLSVSEAHERWPEGDYPSSEPLGVLAERAGAALRALAEETGTIVVAHGTFLRIGIEELTGTTCPRIINGQVVLIERRADEGYTARIVS</sequence>
<evidence type="ECO:0000313" key="3">
    <source>
        <dbReference type="EMBL" id="GLK00494.1"/>
    </source>
</evidence>
<feature type="active site" description="Proton donor/acceptor" evidence="1">
    <location>
        <position position="81"/>
    </location>
</feature>
<dbReference type="Gene3D" id="3.40.50.1240">
    <property type="entry name" value="Phosphoglycerate mutase-like"/>
    <property type="match status" value="1"/>
</dbReference>
<reference evidence="3" key="1">
    <citation type="journal article" date="2014" name="Int. J. Syst. Evol. Microbiol.">
        <title>Complete genome sequence of Corynebacterium casei LMG S-19264T (=DSM 44701T), isolated from a smear-ripened cheese.</title>
        <authorList>
            <consortium name="US DOE Joint Genome Institute (JGI-PGF)"/>
            <person name="Walter F."/>
            <person name="Albersmeier A."/>
            <person name="Kalinowski J."/>
            <person name="Ruckert C."/>
        </authorList>
    </citation>
    <scope>NUCLEOTIDE SEQUENCE</scope>
    <source>
        <strain evidence="3">VKM Ac-1958</strain>
    </source>
</reference>
<dbReference type="CDD" id="cd07067">
    <property type="entry name" value="HP_PGM_like"/>
    <property type="match status" value="1"/>
</dbReference>
<evidence type="ECO:0000256" key="1">
    <source>
        <dbReference type="PIRSR" id="PIRSR613078-1"/>
    </source>
</evidence>
<evidence type="ECO:0008006" key="5">
    <source>
        <dbReference type="Google" id="ProtNLM"/>
    </source>
</evidence>
<dbReference type="InterPro" id="IPR050275">
    <property type="entry name" value="PGM_Phosphatase"/>
</dbReference>
<dbReference type="RefSeq" id="WP_204938211.1">
    <property type="nucleotide sequence ID" value="NZ_BAAAUM010000001.1"/>
</dbReference>
<organism evidence="3 4">
    <name type="scientific">Microbacterium keratanolyticum</name>
    <dbReference type="NCBI Taxonomy" id="67574"/>
    <lineage>
        <taxon>Bacteria</taxon>
        <taxon>Bacillati</taxon>
        <taxon>Actinomycetota</taxon>
        <taxon>Actinomycetes</taxon>
        <taxon>Micrococcales</taxon>
        <taxon>Microbacteriaceae</taxon>
        <taxon>Microbacterium</taxon>
    </lineage>
</organism>
<reference evidence="3" key="2">
    <citation type="submission" date="2023-01" db="EMBL/GenBank/DDBJ databases">
        <authorList>
            <person name="Sun Q."/>
            <person name="Evtushenko L."/>
        </authorList>
    </citation>
    <scope>NUCLEOTIDE SEQUENCE</scope>
    <source>
        <strain evidence="3">VKM Ac-1958</strain>
    </source>
</reference>
<dbReference type="AlphaFoldDB" id="A0A9W6HPY8"/>
<feature type="binding site" evidence="2">
    <location>
        <begin position="7"/>
        <end position="14"/>
    </location>
    <ligand>
        <name>substrate</name>
    </ligand>
</feature>
<dbReference type="EMBL" id="BSET01000001">
    <property type="protein sequence ID" value="GLK00494.1"/>
    <property type="molecule type" value="Genomic_DNA"/>
</dbReference>
<dbReference type="PANTHER" id="PTHR48100">
    <property type="entry name" value="BROAD-SPECIFICITY PHOSPHATASE YOR283W-RELATED"/>
    <property type="match status" value="1"/>
</dbReference>
<gene>
    <name evidence="3" type="ORF">GCM10017596_02090</name>
</gene>
<accession>A0A9W6HPY8</accession>
<feature type="binding site" evidence="2">
    <location>
        <position position="57"/>
    </location>
    <ligand>
        <name>substrate</name>
    </ligand>
</feature>
<dbReference type="InterPro" id="IPR029033">
    <property type="entry name" value="His_PPase_superfam"/>
</dbReference>
<evidence type="ECO:0000313" key="4">
    <source>
        <dbReference type="Proteomes" id="UP001142325"/>
    </source>
</evidence>